<evidence type="ECO:0000256" key="2">
    <source>
        <dbReference type="ARBA" id="ARBA00023186"/>
    </source>
</evidence>
<dbReference type="Pfam" id="PF01774">
    <property type="entry name" value="UreD"/>
    <property type="match status" value="1"/>
</dbReference>
<proteinExistence type="inferred from homology"/>
<dbReference type="PANTHER" id="PTHR33643:SF1">
    <property type="entry name" value="UREASE ACCESSORY PROTEIN D"/>
    <property type="match status" value="1"/>
</dbReference>
<comment type="function">
    <text evidence="3">Required for maturation of urease via the functional incorporation of the urease nickel metallocenter.</text>
</comment>
<comment type="subcellular location">
    <subcellularLocation>
        <location evidence="3">Cytoplasm</location>
    </subcellularLocation>
</comment>
<dbReference type="PANTHER" id="PTHR33643">
    <property type="entry name" value="UREASE ACCESSORY PROTEIN D"/>
    <property type="match status" value="1"/>
</dbReference>
<evidence type="ECO:0000313" key="4">
    <source>
        <dbReference type="EMBL" id="MBR9973558.1"/>
    </source>
</evidence>
<dbReference type="InterPro" id="IPR002669">
    <property type="entry name" value="UreD"/>
</dbReference>
<comment type="subunit">
    <text evidence="3">UreD, UreF and UreG form a complex that acts as a GTP-hydrolysis-dependent molecular chaperone, activating the urease apoprotein by helping to assemble the nickel containing metallocenter of UreC. The UreE protein probably delivers the nickel.</text>
</comment>
<gene>
    <name evidence="3" type="primary">ureD</name>
    <name evidence="4" type="ORF">KEC16_17660</name>
</gene>
<dbReference type="EMBL" id="JAGTUF010000025">
    <property type="protein sequence ID" value="MBR9973558.1"/>
    <property type="molecule type" value="Genomic_DNA"/>
</dbReference>
<reference evidence="4 5" key="1">
    <citation type="submission" date="2021-04" db="EMBL/GenBank/DDBJ databases">
        <title>Magnetospirillum sulfuroxidans sp. nov., a facultative chemolithoautotrophic sulfur-oxidizing alphaproteobacterium isolated from freshwater sediment and proposals for Paramagetospirillum gen. nov., and Magnetospirillaceae fam. nov.</title>
        <authorList>
            <person name="Koziaeva V."/>
            <person name="Geelhoed J.S."/>
            <person name="Sorokin D.Y."/>
            <person name="Grouzdev D.S."/>
        </authorList>
    </citation>
    <scope>NUCLEOTIDE SEQUENCE [LARGE SCALE GENOMIC DNA]</scope>
    <source>
        <strain evidence="4 5">J10</strain>
    </source>
</reference>
<protein>
    <recommendedName>
        <fullName evidence="3">Urease accessory protein UreD</fullName>
    </recommendedName>
</protein>
<comment type="caution">
    <text evidence="4">The sequence shown here is derived from an EMBL/GenBank/DDBJ whole genome shotgun (WGS) entry which is preliminary data.</text>
</comment>
<keyword evidence="3" id="KW-0963">Cytoplasm</keyword>
<evidence type="ECO:0000256" key="1">
    <source>
        <dbReference type="ARBA" id="ARBA00007177"/>
    </source>
</evidence>
<dbReference type="Proteomes" id="UP000680714">
    <property type="component" value="Unassembled WGS sequence"/>
</dbReference>
<evidence type="ECO:0000256" key="3">
    <source>
        <dbReference type="HAMAP-Rule" id="MF_01384"/>
    </source>
</evidence>
<sequence>MSASILPSDPQLTRMPLTRMQGRAELGFVHVDGTDRLARLYQRAPLRVLFPDPPQDEPPHAALVTTSGGLAGGDVLELSVHAGPAAGAVLVGSAAEKVYRSTGPDTCIDVSLTVDAGAALEYLPQETILFDGARLRRTTRIAAAAGARLLAGEILVFGRTARGERLTHGLIREAWEIRQDGRLIWADALHLQDDLRAVLDAAAGFAGAVAAASMVVLAADPIALRDQARALHADYPGRFGAGLINGVLVARWLDGDAQRLRAAFGETWKHVRHAALGRPARLPRLWDI</sequence>
<keyword evidence="3" id="KW-0996">Nickel insertion</keyword>
<comment type="similarity">
    <text evidence="1 3">Belongs to the UreD family.</text>
</comment>
<accession>A0ABS5IGJ2</accession>
<name>A0ABS5IGJ2_9PROT</name>
<keyword evidence="5" id="KW-1185">Reference proteome</keyword>
<dbReference type="HAMAP" id="MF_01384">
    <property type="entry name" value="UreD"/>
    <property type="match status" value="1"/>
</dbReference>
<organism evidence="4 5">
    <name type="scientific">Magnetospirillum sulfuroxidans</name>
    <dbReference type="NCBI Taxonomy" id="611300"/>
    <lineage>
        <taxon>Bacteria</taxon>
        <taxon>Pseudomonadati</taxon>
        <taxon>Pseudomonadota</taxon>
        <taxon>Alphaproteobacteria</taxon>
        <taxon>Rhodospirillales</taxon>
        <taxon>Rhodospirillaceae</taxon>
        <taxon>Magnetospirillum</taxon>
    </lineage>
</organism>
<evidence type="ECO:0000313" key="5">
    <source>
        <dbReference type="Proteomes" id="UP000680714"/>
    </source>
</evidence>
<dbReference type="RefSeq" id="WP_211551402.1">
    <property type="nucleotide sequence ID" value="NZ_JAGTUF010000025.1"/>
</dbReference>
<keyword evidence="2 3" id="KW-0143">Chaperone</keyword>